<dbReference type="PROSITE" id="PS50860">
    <property type="entry name" value="AA_TRNA_LIGASE_II_ALA"/>
    <property type="match status" value="1"/>
</dbReference>
<keyword evidence="15" id="KW-1185">Reference proteome</keyword>
<evidence type="ECO:0000256" key="1">
    <source>
        <dbReference type="ARBA" id="ARBA00008226"/>
    </source>
</evidence>
<dbReference type="EMBL" id="LMBR01000112">
    <property type="protein sequence ID" value="KUL29931.1"/>
    <property type="molecule type" value="Genomic_DNA"/>
</dbReference>
<evidence type="ECO:0000256" key="9">
    <source>
        <dbReference type="ARBA" id="ARBA00022917"/>
    </source>
</evidence>
<sequence length="888" mass="98895">MKSREIRQSFLDFFAGKDHKIVRSAPVIPADDPTLLFTNAGMNQFKDVFLGKGSRPYVRAADTQKCIRASGKHNDLEDVGRDTYHHTFFEMLGNWSFGDYYKKEAISWAWELLTSVWKLPKERLYATVFRDDDESFQLWQTVTDIPHDHILRFGEKDNFWEMGESGPCGPCSEIHIDLTEDGSGKSLVNVGDYRVIELWNLVFIQYNRQGDGRLEPLPQRHVDTGMGFERVCAVMQGKGSNYDTDVFRPLFDRITEITGVVYKATMDDPCDIAMRVIADHARTLTFALADGAMPSNEGRGYVLRRILRRALRYSKTLGCSEPILHQLVGTLAVSMGEEFPELVKQQETVSRIVRAEEESFLATLDRGIEIFNEVIAGARAAGASAITGDDAFRLYDTFGFPLDLTRLMAAEAGFDVDESGFEHCMQEQKTRARQDRKDKRQLQEDGGEWMWFSEERTSVFTGYDSLEEVSSISGVSMLPDRVLIILDRTPFYAESGGQSGDCGWIETAEYRLKVSDTRKDGDAIVHIVTEARDTARDSAIDPADLSFDGGKLACRASVDRENRQGTERNHTATHLLHAALRRILGQHVQQKGSFVSAERLRFDFSHFSKLTSGELESVEAEVNEQIRSAETVIKHQDVPYDEALGKGALAFFGDKYADRVRVVEIPGLSIELCGGTHVDSIGQIGLFKIVSESSVASGVRRIEALTGKAAEQLMWKEYRELQEIRHMLKLKAEEPVTAKIVELAESKKELEKLLQEYRSSALADILLHALEASEEVNGIRIMARMLDHVDGEALRQATLALREKVAGSAGVLCTVDEGKVSLIAFAGDRAVREFGIDAGKLVRDAARNVQGGGGGKPEFATAGGKNPEGIEKALEEFVAAVREKVSAV</sequence>
<dbReference type="SMART" id="SM00863">
    <property type="entry name" value="tRNA_SAD"/>
    <property type="match status" value="1"/>
</dbReference>
<dbReference type="InterPro" id="IPR018164">
    <property type="entry name" value="Ala-tRNA-synth_IIc_N"/>
</dbReference>
<keyword evidence="6 11" id="KW-0862">Zinc</keyword>
<keyword evidence="12" id="KW-0175">Coiled coil</keyword>
<keyword evidence="8 11" id="KW-0694">RNA-binding</keyword>
<evidence type="ECO:0000256" key="2">
    <source>
        <dbReference type="ARBA" id="ARBA00022555"/>
    </source>
</evidence>
<evidence type="ECO:0000256" key="8">
    <source>
        <dbReference type="ARBA" id="ARBA00022884"/>
    </source>
</evidence>
<dbReference type="InterPro" id="IPR023033">
    <property type="entry name" value="Ala_tRNA_ligase_euk/bac"/>
</dbReference>
<accession>A0A101JP70</accession>
<organism evidence="14 15">
    <name type="scientific">Chlorobium limicola</name>
    <dbReference type="NCBI Taxonomy" id="1092"/>
    <lineage>
        <taxon>Bacteria</taxon>
        <taxon>Pseudomonadati</taxon>
        <taxon>Chlorobiota</taxon>
        <taxon>Chlorobiia</taxon>
        <taxon>Chlorobiales</taxon>
        <taxon>Chlorobiaceae</taxon>
        <taxon>Chlorobium/Pelodictyon group</taxon>
        <taxon>Chlorobium</taxon>
    </lineage>
</organism>
<dbReference type="InterPro" id="IPR018162">
    <property type="entry name" value="Ala-tRNA-ligase_IIc_anticod-bd"/>
</dbReference>
<dbReference type="InterPro" id="IPR012947">
    <property type="entry name" value="tRNA_SAD"/>
</dbReference>
<dbReference type="InterPro" id="IPR018163">
    <property type="entry name" value="Thr/Ala-tRNA-synth_IIc_edit"/>
</dbReference>
<feature type="domain" description="Alanyl-transfer RNA synthetases family profile" evidence="13">
    <location>
        <begin position="1"/>
        <end position="716"/>
    </location>
</feature>
<dbReference type="Pfam" id="PF02272">
    <property type="entry name" value="DHHA1"/>
    <property type="match status" value="1"/>
</dbReference>
<feature type="binding site" evidence="11">
    <location>
        <position position="574"/>
    </location>
    <ligand>
        <name>Zn(2+)</name>
        <dbReference type="ChEBI" id="CHEBI:29105"/>
    </ligand>
</feature>
<comment type="catalytic activity">
    <reaction evidence="11">
        <text>tRNA(Ala) + L-alanine + ATP = L-alanyl-tRNA(Ala) + AMP + diphosphate</text>
        <dbReference type="Rhea" id="RHEA:12540"/>
        <dbReference type="Rhea" id="RHEA-COMP:9657"/>
        <dbReference type="Rhea" id="RHEA-COMP:9923"/>
        <dbReference type="ChEBI" id="CHEBI:30616"/>
        <dbReference type="ChEBI" id="CHEBI:33019"/>
        <dbReference type="ChEBI" id="CHEBI:57972"/>
        <dbReference type="ChEBI" id="CHEBI:78442"/>
        <dbReference type="ChEBI" id="CHEBI:78497"/>
        <dbReference type="ChEBI" id="CHEBI:456215"/>
        <dbReference type="EC" id="6.1.1.7"/>
    </reaction>
</comment>
<feature type="binding site" evidence="11">
    <location>
        <position position="677"/>
    </location>
    <ligand>
        <name>Zn(2+)</name>
        <dbReference type="ChEBI" id="CHEBI:29105"/>
    </ligand>
</feature>
<dbReference type="GO" id="GO:0002161">
    <property type="term" value="F:aminoacyl-tRNA deacylase activity"/>
    <property type="evidence" value="ECO:0007669"/>
    <property type="project" value="TreeGrafter"/>
</dbReference>
<dbReference type="PANTHER" id="PTHR11777:SF9">
    <property type="entry name" value="ALANINE--TRNA LIGASE, CYTOPLASMIC"/>
    <property type="match status" value="1"/>
</dbReference>
<keyword evidence="10 11" id="KW-0030">Aminoacyl-tRNA synthetase</keyword>
<dbReference type="Gene3D" id="2.40.30.130">
    <property type="match status" value="1"/>
</dbReference>
<dbReference type="Gene3D" id="3.30.54.20">
    <property type="match status" value="1"/>
</dbReference>
<comment type="domain">
    <text evidence="11">Consists of three domains; the N-terminal catalytic domain, the editing domain and the C-terminal C-Ala domain. The editing domain removes incorrectly charged amino acids, while the C-Ala domain, along with tRNA(Ala), serves as a bridge to cooperatively bring together the editing and aminoacylation centers thus stimulating deacylation of misacylated tRNAs.</text>
</comment>
<evidence type="ECO:0000256" key="4">
    <source>
        <dbReference type="ARBA" id="ARBA00022723"/>
    </source>
</evidence>
<dbReference type="Gene3D" id="3.30.930.10">
    <property type="entry name" value="Bira Bifunctional Protein, Domain 2"/>
    <property type="match status" value="1"/>
</dbReference>
<dbReference type="Proteomes" id="UP000053937">
    <property type="component" value="Unassembled WGS sequence"/>
</dbReference>
<dbReference type="GO" id="GO:0005524">
    <property type="term" value="F:ATP binding"/>
    <property type="evidence" value="ECO:0007669"/>
    <property type="project" value="UniProtKB-UniRule"/>
</dbReference>
<feature type="binding site" evidence="11">
    <location>
        <position position="673"/>
    </location>
    <ligand>
        <name>Zn(2+)</name>
        <dbReference type="ChEBI" id="CHEBI:29105"/>
    </ligand>
</feature>
<dbReference type="InterPro" id="IPR050058">
    <property type="entry name" value="Ala-tRNA_ligase"/>
</dbReference>
<keyword evidence="2 11" id="KW-0820">tRNA-binding</keyword>
<keyword evidence="9 11" id="KW-0648">Protein biosynthesis</keyword>
<comment type="subcellular location">
    <subcellularLocation>
        <location evidence="11">Cytoplasm</location>
    </subcellularLocation>
</comment>
<keyword evidence="5 11" id="KW-0547">Nucleotide-binding</keyword>
<dbReference type="GO" id="GO:0006419">
    <property type="term" value="P:alanyl-tRNA aminoacylation"/>
    <property type="evidence" value="ECO:0007669"/>
    <property type="project" value="UniProtKB-UniRule"/>
</dbReference>
<dbReference type="SUPFAM" id="SSF50447">
    <property type="entry name" value="Translation proteins"/>
    <property type="match status" value="1"/>
</dbReference>
<dbReference type="Pfam" id="PF01411">
    <property type="entry name" value="tRNA-synt_2c"/>
    <property type="match status" value="1"/>
</dbReference>
<proteinExistence type="inferred from homology"/>
<keyword evidence="7 11" id="KW-0067">ATP-binding</keyword>
<dbReference type="OrthoDB" id="9803884at2"/>
<dbReference type="GO" id="GO:0004813">
    <property type="term" value="F:alanine-tRNA ligase activity"/>
    <property type="evidence" value="ECO:0007669"/>
    <property type="project" value="UniProtKB-UniRule"/>
</dbReference>
<dbReference type="PRINTS" id="PR00980">
    <property type="entry name" value="TRNASYNTHALA"/>
</dbReference>
<evidence type="ECO:0000256" key="6">
    <source>
        <dbReference type="ARBA" id="ARBA00022833"/>
    </source>
</evidence>
<dbReference type="FunFam" id="3.30.980.10:FF:000004">
    <property type="entry name" value="Alanine--tRNA ligase, cytoplasmic"/>
    <property type="match status" value="1"/>
</dbReference>
<dbReference type="InterPro" id="IPR009000">
    <property type="entry name" value="Transl_B-barrel_sf"/>
</dbReference>
<keyword evidence="11" id="KW-0963">Cytoplasm</keyword>
<dbReference type="InterPro" id="IPR003156">
    <property type="entry name" value="DHHA1_dom"/>
</dbReference>
<dbReference type="SUPFAM" id="SSF101353">
    <property type="entry name" value="Putative anticodon-binding domain of alanyl-tRNA synthetase (AlaRS)"/>
    <property type="match status" value="1"/>
</dbReference>
<dbReference type="AlphaFoldDB" id="A0A101JP70"/>
<evidence type="ECO:0000259" key="13">
    <source>
        <dbReference type="PROSITE" id="PS50860"/>
    </source>
</evidence>
<dbReference type="RefSeq" id="WP_059138883.1">
    <property type="nucleotide sequence ID" value="NZ_LMBR01000112.1"/>
</dbReference>
<dbReference type="FunFam" id="3.30.930.10:FF:000004">
    <property type="entry name" value="Alanine--tRNA ligase"/>
    <property type="match status" value="1"/>
</dbReference>
<dbReference type="InterPro" id="IPR045864">
    <property type="entry name" value="aa-tRNA-synth_II/BPL/LPL"/>
</dbReference>
<dbReference type="NCBIfam" id="TIGR00344">
    <property type="entry name" value="alaS"/>
    <property type="match status" value="1"/>
</dbReference>
<protein>
    <recommendedName>
        <fullName evidence="11">Alanine--tRNA ligase</fullName>
        <ecNumber evidence="11">6.1.1.7</ecNumber>
    </recommendedName>
    <alternativeName>
        <fullName evidence="11">Alanyl-tRNA synthetase</fullName>
        <shortName evidence="11">AlaRS</shortName>
    </alternativeName>
</protein>
<dbReference type="EC" id="6.1.1.7" evidence="11"/>
<name>A0A101JP70_CHLLI</name>
<evidence type="ECO:0000256" key="11">
    <source>
        <dbReference type="HAMAP-Rule" id="MF_00036"/>
    </source>
</evidence>
<reference evidence="14 15" key="1">
    <citation type="submission" date="2015-10" db="EMBL/GenBank/DDBJ databases">
        <title>Draft Genome Sequence of Chlorobium limicola strain Frasassi Growing under Artificial Lighting in the Frasassi Cave System.</title>
        <authorList>
            <person name="Mansor M."/>
            <person name="Macalady J."/>
        </authorList>
    </citation>
    <scope>NUCLEOTIDE SEQUENCE [LARGE SCALE GENOMIC DNA]</scope>
    <source>
        <strain evidence="14 15">Frasassi</strain>
    </source>
</reference>
<comment type="caution">
    <text evidence="14">The sequence shown here is derived from an EMBL/GenBank/DDBJ whole genome shotgun (WGS) entry which is preliminary data.</text>
</comment>
<feature type="coiled-coil region" evidence="12">
    <location>
        <begin position="736"/>
        <end position="763"/>
    </location>
</feature>
<feature type="binding site" evidence="11">
    <location>
        <position position="570"/>
    </location>
    <ligand>
        <name>Zn(2+)</name>
        <dbReference type="ChEBI" id="CHEBI:29105"/>
    </ligand>
</feature>
<comment type="cofactor">
    <cofactor evidence="11">
        <name>Zn(2+)</name>
        <dbReference type="ChEBI" id="CHEBI:29105"/>
    </cofactor>
    <text evidence="11">Binds 1 zinc ion per subunit.</text>
</comment>
<dbReference type="FunFam" id="3.10.310.40:FF:000001">
    <property type="entry name" value="Alanine--tRNA ligase"/>
    <property type="match status" value="1"/>
</dbReference>
<dbReference type="Gene3D" id="3.30.980.10">
    <property type="entry name" value="Threonyl-trna Synthetase, Chain A, domain 2"/>
    <property type="match status" value="1"/>
</dbReference>
<evidence type="ECO:0000256" key="10">
    <source>
        <dbReference type="ARBA" id="ARBA00023146"/>
    </source>
</evidence>
<gene>
    <name evidence="11" type="primary">alaS</name>
    <name evidence="14" type="ORF">ASB62_04975</name>
</gene>
<dbReference type="InterPro" id="IPR018165">
    <property type="entry name" value="Ala-tRNA-synth_IIc_core"/>
</dbReference>
<dbReference type="InterPro" id="IPR002318">
    <property type="entry name" value="Ala-tRNA-lgiase_IIc"/>
</dbReference>
<keyword evidence="3 11" id="KW-0436">Ligase</keyword>
<dbReference type="SUPFAM" id="SSF55681">
    <property type="entry name" value="Class II aaRS and biotin synthetases"/>
    <property type="match status" value="1"/>
</dbReference>
<comment type="similarity">
    <text evidence="1 11">Belongs to the class-II aminoacyl-tRNA synthetase family.</text>
</comment>
<comment type="function">
    <text evidence="11">Catalyzes the attachment of alanine to tRNA(Ala) in a two-step reaction: alanine is first activated by ATP to form Ala-AMP and then transferred to the acceptor end of tRNA(Ala). Also edits incorrectly charged Ser-tRNA(Ala) and Gly-tRNA(Ala) via its editing domain.</text>
</comment>
<dbReference type="SUPFAM" id="SSF55186">
    <property type="entry name" value="ThrRS/AlaRS common domain"/>
    <property type="match status" value="1"/>
</dbReference>
<dbReference type="GO" id="GO:0000049">
    <property type="term" value="F:tRNA binding"/>
    <property type="evidence" value="ECO:0007669"/>
    <property type="project" value="UniProtKB-KW"/>
</dbReference>
<dbReference type="Pfam" id="PF07973">
    <property type="entry name" value="tRNA_SAD"/>
    <property type="match status" value="1"/>
</dbReference>
<evidence type="ECO:0000256" key="12">
    <source>
        <dbReference type="SAM" id="Coils"/>
    </source>
</evidence>
<dbReference type="GO" id="GO:0008270">
    <property type="term" value="F:zinc ion binding"/>
    <property type="evidence" value="ECO:0007669"/>
    <property type="project" value="UniProtKB-UniRule"/>
</dbReference>
<keyword evidence="4 11" id="KW-0479">Metal-binding</keyword>
<dbReference type="HAMAP" id="MF_00036_B">
    <property type="entry name" value="Ala_tRNA_synth_B"/>
    <property type="match status" value="1"/>
</dbReference>
<evidence type="ECO:0000313" key="15">
    <source>
        <dbReference type="Proteomes" id="UP000053937"/>
    </source>
</evidence>
<dbReference type="CDD" id="cd00673">
    <property type="entry name" value="AlaRS_core"/>
    <property type="match status" value="1"/>
</dbReference>
<dbReference type="Gene3D" id="3.10.310.40">
    <property type="match status" value="1"/>
</dbReference>
<evidence type="ECO:0000256" key="3">
    <source>
        <dbReference type="ARBA" id="ARBA00022598"/>
    </source>
</evidence>
<evidence type="ECO:0000256" key="7">
    <source>
        <dbReference type="ARBA" id="ARBA00022840"/>
    </source>
</evidence>
<evidence type="ECO:0000256" key="5">
    <source>
        <dbReference type="ARBA" id="ARBA00022741"/>
    </source>
</evidence>
<evidence type="ECO:0000313" key="14">
    <source>
        <dbReference type="EMBL" id="KUL29931.1"/>
    </source>
</evidence>
<dbReference type="PANTHER" id="PTHR11777">
    <property type="entry name" value="ALANYL-TRNA SYNTHETASE"/>
    <property type="match status" value="1"/>
</dbReference>
<dbReference type="GO" id="GO:0005737">
    <property type="term" value="C:cytoplasm"/>
    <property type="evidence" value="ECO:0007669"/>
    <property type="project" value="UniProtKB-SubCell"/>
</dbReference>